<keyword evidence="6" id="KW-1185">Reference proteome</keyword>
<comment type="caution">
    <text evidence="5">The sequence shown here is derived from an EMBL/GenBank/DDBJ whole genome shotgun (WGS) entry which is preliminary data.</text>
</comment>
<comment type="subcellular location">
    <subcellularLocation>
        <location evidence="1">Cell outer membrane</location>
    </subcellularLocation>
</comment>
<evidence type="ECO:0000256" key="3">
    <source>
        <dbReference type="ARBA" id="ARBA00023237"/>
    </source>
</evidence>
<dbReference type="SUPFAM" id="SSF56935">
    <property type="entry name" value="Porins"/>
    <property type="match status" value="1"/>
</dbReference>
<evidence type="ECO:0000259" key="4">
    <source>
        <dbReference type="Pfam" id="PF14905"/>
    </source>
</evidence>
<dbReference type="Gene3D" id="2.170.130.10">
    <property type="entry name" value="TonB-dependent receptor, plug domain"/>
    <property type="match status" value="1"/>
</dbReference>
<evidence type="ECO:0000313" key="5">
    <source>
        <dbReference type="EMBL" id="GAA4124318.1"/>
    </source>
</evidence>
<dbReference type="Gene3D" id="2.60.40.1120">
    <property type="entry name" value="Carboxypeptidase-like, regulatory domain"/>
    <property type="match status" value="1"/>
</dbReference>
<dbReference type="PANTHER" id="PTHR40980:SF4">
    <property type="entry name" value="TONB-DEPENDENT RECEPTOR-LIKE BETA-BARREL DOMAIN-CONTAINING PROTEIN"/>
    <property type="match status" value="1"/>
</dbReference>
<gene>
    <name evidence="5" type="ORF">GCM10022250_08860</name>
</gene>
<evidence type="ECO:0000256" key="1">
    <source>
        <dbReference type="ARBA" id="ARBA00004442"/>
    </source>
</evidence>
<dbReference type="Proteomes" id="UP001501333">
    <property type="component" value="Unassembled WGS sequence"/>
</dbReference>
<dbReference type="Pfam" id="PF14905">
    <property type="entry name" value="OMP_b-brl_3"/>
    <property type="match status" value="1"/>
</dbReference>
<dbReference type="PANTHER" id="PTHR40980">
    <property type="entry name" value="PLUG DOMAIN-CONTAINING PROTEIN"/>
    <property type="match status" value="1"/>
</dbReference>
<protein>
    <submittedName>
        <fullName evidence="5">Outer membrane beta-barrel family protein</fullName>
    </submittedName>
</protein>
<organism evidence="5 6">
    <name type="scientific">Flavobacterium chungbukense</name>
    <dbReference type="NCBI Taxonomy" id="877464"/>
    <lineage>
        <taxon>Bacteria</taxon>
        <taxon>Pseudomonadati</taxon>
        <taxon>Bacteroidota</taxon>
        <taxon>Flavobacteriia</taxon>
        <taxon>Flavobacteriales</taxon>
        <taxon>Flavobacteriaceae</taxon>
        <taxon>Flavobacterium</taxon>
    </lineage>
</organism>
<evidence type="ECO:0000256" key="2">
    <source>
        <dbReference type="ARBA" id="ARBA00023136"/>
    </source>
</evidence>
<name>A0ABP7XRP7_9FLAO</name>
<sequence length="824" mass="93906">MVRLFFVGRIWKISKATLLQIIETSLKLEIMKKANLLIFLLLPLFCLAQSFQLKGKITNEKSPLQWADVSILNLEGKIMDGITSKQDGTFEINLKKGTYKIEIGLLGFTDYEKEFTIEKDTDLGIIILKESATNLGEVVVQSKKKTIEQKTDRLIYNLENNVTTTGSDALSAINTAPGVVVKNDAITILGKGTSRVMIDGRMIELAGEELNNFLKSISAADIKNIEIISNPPAKYEADGFGGLINIIMKKGVRDSWKNSTTFSYEQNKFGISTLRNNFFYNKNKFRFSASVNGKTGYKNADEVLEMYFPDGLSKMSSSTKVKNENLSGKLALDYDLSERTTIGFQYLNDRNNPDFKSDIRIDNYNTQNQLENVTLNNSFTDKGSRNQTYNAHLITKLDSLKRKLSFDVDYFNYSSKFDRSFVANNYTPDMNFIDVNQSGRNVSNQDIDNSSFKADMEHPLQALNLSYGAKISFTNSISDVLYYNTISGNPELDPNQSNRFKYTENNQAIYINADKKWNEKWNFQMGLRLENTQTNGFSETLNQETVNDYLKLFPTFYASYKKNENNSFSLNYGKRINRPRFDLLNPFRIYINSNSYSEGNPFLIPSFSDNFEFAHSYKEILRTSVFVNVVTNGYGVLFTSNPETNTQIVTRENYFKNLNYGIGESYSASFAEWWSSENSLYILGAKTEFIKNINATPSNSLQVDFSTNNTFILGKTTKLQIDFSYSSPFKSGLYEIGYASSFDIGFKQDLFNKTMQIAFLANDIFNTSYLKDFTSVVNGVKQVYSQNESNRFVRLSVVYNFGNKKINVKERDFGNQDEKKRTGN</sequence>
<dbReference type="InterPro" id="IPR036942">
    <property type="entry name" value="Beta-barrel_TonB_sf"/>
</dbReference>
<dbReference type="InterPro" id="IPR008969">
    <property type="entry name" value="CarboxyPept-like_regulatory"/>
</dbReference>
<dbReference type="InterPro" id="IPR037066">
    <property type="entry name" value="Plug_dom_sf"/>
</dbReference>
<dbReference type="Pfam" id="PF13715">
    <property type="entry name" value="CarbopepD_reg_2"/>
    <property type="match status" value="1"/>
</dbReference>
<dbReference type="SUPFAM" id="SSF49464">
    <property type="entry name" value="Carboxypeptidase regulatory domain-like"/>
    <property type="match status" value="1"/>
</dbReference>
<reference evidence="6" key="1">
    <citation type="journal article" date="2019" name="Int. J. Syst. Evol. Microbiol.">
        <title>The Global Catalogue of Microorganisms (GCM) 10K type strain sequencing project: providing services to taxonomists for standard genome sequencing and annotation.</title>
        <authorList>
            <consortium name="The Broad Institute Genomics Platform"/>
            <consortium name="The Broad Institute Genome Sequencing Center for Infectious Disease"/>
            <person name="Wu L."/>
            <person name="Ma J."/>
        </authorList>
    </citation>
    <scope>NUCLEOTIDE SEQUENCE [LARGE SCALE GENOMIC DNA]</scope>
    <source>
        <strain evidence="6">JCM 17386</strain>
    </source>
</reference>
<dbReference type="EMBL" id="BAABAO010000003">
    <property type="protein sequence ID" value="GAA4124318.1"/>
    <property type="molecule type" value="Genomic_DNA"/>
</dbReference>
<dbReference type="InterPro" id="IPR041700">
    <property type="entry name" value="OMP_b-brl_3"/>
</dbReference>
<proteinExistence type="predicted"/>
<keyword evidence="3" id="KW-0998">Cell outer membrane</keyword>
<evidence type="ECO:0000313" key="6">
    <source>
        <dbReference type="Proteomes" id="UP001501333"/>
    </source>
</evidence>
<accession>A0ABP7XRP7</accession>
<keyword evidence="2" id="KW-0472">Membrane</keyword>
<dbReference type="Gene3D" id="2.40.170.20">
    <property type="entry name" value="TonB-dependent receptor, beta-barrel domain"/>
    <property type="match status" value="1"/>
</dbReference>
<feature type="domain" description="Outer membrane protein beta-barrel" evidence="4">
    <location>
        <begin position="396"/>
        <end position="799"/>
    </location>
</feature>